<dbReference type="GO" id="GO:0006310">
    <property type="term" value="P:DNA recombination"/>
    <property type="evidence" value="ECO:0007669"/>
    <property type="project" value="UniProtKB-KW"/>
</dbReference>
<dbReference type="CDD" id="cd00796">
    <property type="entry name" value="INT_Rci_Hp1_C"/>
    <property type="match status" value="1"/>
</dbReference>
<dbReference type="RefSeq" id="WP_077495556.1">
    <property type="nucleotide sequence ID" value="NZ_MLAG01000007.1"/>
</dbReference>
<dbReference type="InterPro" id="IPR050090">
    <property type="entry name" value="Tyrosine_recombinase_XerCD"/>
</dbReference>
<dbReference type="PANTHER" id="PTHR30349">
    <property type="entry name" value="PHAGE INTEGRASE-RELATED"/>
    <property type="match status" value="1"/>
</dbReference>
<dbReference type="InterPro" id="IPR013762">
    <property type="entry name" value="Integrase-like_cat_sf"/>
</dbReference>
<dbReference type="Pfam" id="PF00589">
    <property type="entry name" value="Phage_integrase"/>
    <property type="match status" value="1"/>
</dbReference>
<dbReference type="InterPro" id="IPR002104">
    <property type="entry name" value="Integrase_catalytic"/>
</dbReference>
<proteinExistence type="predicted"/>
<dbReference type="PANTHER" id="PTHR30349:SF94">
    <property type="entry name" value="INTEGRASE_RECOMBINASE HI_1414-RELATED"/>
    <property type="match status" value="1"/>
</dbReference>
<evidence type="ECO:0000256" key="1">
    <source>
        <dbReference type="ARBA" id="ARBA00022908"/>
    </source>
</evidence>
<evidence type="ECO:0000256" key="4">
    <source>
        <dbReference type="PROSITE-ProRule" id="PRU01248"/>
    </source>
</evidence>
<dbReference type="SUPFAM" id="SSF56349">
    <property type="entry name" value="DNA breaking-rejoining enzymes"/>
    <property type="match status" value="1"/>
</dbReference>
<dbReference type="GO" id="GO:0003677">
    <property type="term" value="F:DNA binding"/>
    <property type="evidence" value="ECO:0007669"/>
    <property type="project" value="UniProtKB-UniRule"/>
</dbReference>
<dbReference type="PROSITE" id="PS51898">
    <property type="entry name" value="TYR_RECOMBINASE"/>
    <property type="match status" value="1"/>
</dbReference>
<sequence>MATIIKRNKGWRAQVRRKGVSKSEQFRTKAEAIAWAKALEEKIINGTYHTGIPYITFADVIDKYIKEVSRYKKSYREERLRLFRLMDMPLGRVYLVDLKEDDFRLWRDERLSKVSVASVLREWNTLSHIMTMACGEWKFLKENPLKNVRKPKTPHARTRRYSHEEIERLKFVSGFSLNRAPLTALSRAGAAMLFALETAMRAGEICNAKWKDYNRQTKILHIPTSKNGHPRNVPLSTKAVAILDTMERLSFGEEEPIFQLTARNLDANFRKLKARAGLDEADLHFHDTRREALTRLAEKVDVMTLAKISGHRDIKILLNTYYSPKMENVVSLLG</sequence>
<dbReference type="Gene3D" id="1.10.150.130">
    <property type="match status" value="1"/>
</dbReference>
<dbReference type="InterPro" id="IPR044068">
    <property type="entry name" value="CB"/>
</dbReference>
<protein>
    <submittedName>
        <fullName evidence="7">Integrase</fullName>
    </submittedName>
</protein>
<evidence type="ECO:0000313" key="8">
    <source>
        <dbReference type="Proteomes" id="UP000188573"/>
    </source>
</evidence>
<evidence type="ECO:0000259" key="6">
    <source>
        <dbReference type="PROSITE" id="PS51900"/>
    </source>
</evidence>
<dbReference type="EMBL" id="MLAG01000007">
    <property type="protein sequence ID" value="OOF83810.1"/>
    <property type="molecule type" value="Genomic_DNA"/>
</dbReference>
<dbReference type="InterPro" id="IPR010998">
    <property type="entry name" value="Integrase_recombinase_N"/>
</dbReference>
<comment type="caution">
    <text evidence="7">The sequence shown here is derived from an EMBL/GenBank/DDBJ whole genome shotgun (WGS) entry which is preliminary data.</text>
</comment>
<dbReference type="GO" id="GO:0015074">
    <property type="term" value="P:DNA integration"/>
    <property type="evidence" value="ECO:0007669"/>
    <property type="project" value="UniProtKB-KW"/>
</dbReference>
<evidence type="ECO:0000313" key="7">
    <source>
        <dbReference type="EMBL" id="OOF83810.1"/>
    </source>
</evidence>
<organism evidence="7 8">
    <name type="scientific">Rodentibacter ratti</name>
    <dbReference type="NCBI Taxonomy" id="1906745"/>
    <lineage>
        <taxon>Bacteria</taxon>
        <taxon>Pseudomonadati</taxon>
        <taxon>Pseudomonadota</taxon>
        <taxon>Gammaproteobacteria</taxon>
        <taxon>Pasteurellales</taxon>
        <taxon>Pasteurellaceae</taxon>
        <taxon>Rodentibacter</taxon>
    </lineage>
</organism>
<feature type="domain" description="Core-binding (CB)" evidence="6">
    <location>
        <begin position="55"/>
        <end position="134"/>
    </location>
</feature>
<evidence type="ECO:0000259" key="5">
    <source>
        <dbReference type="PROSITE" id="PS51898"/>
    </source>
</evidence>
<accession>A0A1V3L2K2</accession>
<dbReference type="PROSITE" id="PS51900">
    <property type="entry name" value="CB"/>
    <property type="match status" value="1"/>
</dbReference>
<gene>
    <name evidence="7" type="ORF">BKG92_02185</name>
</gene>
<dbReference type="AlphaFoldDB" id="A0A1V3L2K2"/>
<keyword evidence="8" id="KW-1185">Reference proteome</keyword>
<keyword evidence="1" id="KW-0229">DNA integration</keyword>
<dbReference type="InterPro" id="IPR011010">
    <property type="entry name" value="DNA_brk_join_enz"/>
</dbReference>
<dbReference type="Proteomes" id="UP000188573">
    <property type="component" value="Unassembled WGS sequence"/>
</dbReference>
<reference evidence="7 8" key="1">
    <citation type="submission" date="2016-10" db="EMBL/GenBank/DDBJ databases">
        <title>Rodentibacter gen. nov. and new species.</title>
        <authorList>
            <person name="Christensen H."/>
        </authorList>
    </citation>
    <scope>NUCLEOTIDE SEQUENCE [LARGE SCALE GENOMIC DNA]</scope>
    <source>
        <strain evidence="7 8">Ac81</strain>
    </source>
</reference>
<feature type="domain" description="Tyr recombinase" evidence="5">
    <location>
        <begin position="156"/>
        <end position="334"/>
    </location>
</feature>
<dbReference type="Gene3D" id="1.10.443.10">
    <property type="entry name" value="Intergrase catalytic core"/>
    <property type="match status" value="1"/>
</dbReference>
<name>A0A1V3L2K2_9PAST</name>
<evidence type="ECO:0000256" key="3">
    <source>
        <dbReference type="ARBA" id="ARBA00023172"/>
    </source>
</evidence>
<keyword evidence="3" id="KW-0233">DNA recombination</keyword>
<evidence type="ECO:0000256" key="2">
    <source>
        <dbReference type="ARBA" id="ARBA00023125"/>
    </source>
</evidence>
<keyword evidence="2 4" id="KW-0238">DNA-binding</keyword>